<comment type="function">
    <text evidence="3">PPIases accelerate the folding of proteins. It catalyzes the cis-trans isomerization of proline imidic peptide bonds in oligopeptides.</text>
</comment>
<accession>U7VDA1</accession>
<dbReference type="STRING" id="1319815.HMPREF0202_00353"/>
<dbReference type="CDD" id="cd00317">
    <property type="entry name" value="cyclophilin"/>
    <property type="match status" value="1"/>
</dbReference>
<dbReference type="Pfam" id="PF00160">
    <property type="entry name" value="Pro_isomerase"/>
    <property type="match status" value="1"/>
</dbReference>
<gene>
    <name evidence="5" type="ORF">HMPREF0202_00353</name>
</gene>
<protein>
    <recommendedName>
        <fullName evidence="3">Peptidyl-prolyl cis-trans isomerase</fullName>
        <shortName evidence="3">PPIase</shortName>
        <ecNumber evidence="3">5.2.1.8</ecNumber>
    </recommendedName>
</protein>
<sequence length="220" mass="24786">MEKGFKQILILLAVFIVFFLSKKMFAKPRVVLGKNMEVRNMKEVKLNAKIVTPRGDINLVLFPEVAPVTVLNFAHLAMRGYYNGIKFHRVIEDFMIQGGDPTGTGTGGPGYQFIDEFKEGVVFDKKGILAMANAGPETNGSQFFITHVETPWLNYKHTIFGEVVSEADQKVVDSVKQGDIIERIEITGDVEEFLKNEENAEFTAQMDEILDSQFPNLVQY</sequence>
<comment type="similarity">
    <text evidence="3">Belongs to the cyclophilin-type PPIase family.</text>
</comment>
<dbReference type="EMBL" id="AXZF01000015">
    <property type="protein sequence ID" value="ERT69662.1"/>
    <property type="molecule type" value="Genomic_DNA"/>
</dbReference>
<reference evidence="5 6" key="1">
    <citation type="submission" date="2013-08" db="EMBL/GenBank/DDBJ databases">
        <authorList>
            <person name="Weinstock G."/>
            <person name="Sodergren E."/>
            <person name="Wylie T."/>
            <person name="Fulton L."/>
            <person name="Fulton R."/>
            <person name="Fronick C."/>
            <person name="O'Laughlin M."/>
            <person name="Godfrey J."/>
            <person name="Miner T."/>
            <person name="Herter B."/>
            <person name="Appelbaum E."/>
            <person name="Cordes M."/>
            <person name="Lek S."/>
            <person name="Wollam A."/>
            <person name="Pepin K.H."/>
            <person name="Palsikar V.B."/>
            <person name="Mitreva M."/>
            <person name="Wilson R.K."/>
        </authorList>
    </citation>
    <scope>NUCLEOTIDE SEQUENCE [LARGE SCALE GENOMIC DNA]</scope>
    <source>
        <strain evidence="5 6">ATCC BAA-474</strain>
    </source>
</reference>
<dbReference type="Proteomes" id="UP000017081">
    <property type="component" value="Unassembled WGS sequence"/>
</dbReference>
<keyword evidence="6" id="KW-1185">Reference proteome</keyword>
<dbReference type="InterPro" id="IPR044666">
    <property type="entry name" value="Cyclophilin_A-like"/>
</dbReference>
<dbReference type="EC" id="5.2.1.8" evidence="3"/>
<dbReference type="GO" id="GO:0003755">
    <property type="term" value="F:peptidyl-prolyl cis-trans isomerase activity"/>
    <property type="evidence" value="ECO:0007669"/>
    <property type="project" value="UniProtKB-UniRule"/>
</dbReference>
<dbReference type="PANTHER" id="PTHR45625">
    <property type="entry name" value="PEPTIDYL-PROLYL CIS-TRANS ISOMERASE-RELATED"/>
    <property type="match status" value="1"/>
</dbReference>
<evidence type="ECO:0000256" key="2">
    <source>
        <dbReference type="ARBA" id="ARBA00023235"/>
    </source>
</evidence>
<dbReference type="InterPro" id="IPR029000">
    <property type="entry name" value="Cyclophilin-like_dom_sf"/>
</dbReference>
<dbReference type="PANTHER" id="PTHR45625:SF4">
    <property type="entry name" value="PEPTIDYLPROLYL ISOMERASE DOMAIN AND WD REPEAT-CONTAINING PROTEIN 1"/>
    <property type="match status" value="1"/>
</dbReference>
<evidence type="ECO:0000313" key="5">
    <source>
        <dbReference type="EMBL" id="ERT69662.1"/>
    </source>
</evidence>
<evidence type="ECO:0000313" key="6">
    <source>
        <dbReference type="Proteomes" id="UP000017081"/>
    </source>
</evidence>
<evidence type="ECO:0000256" key="1">
    <source>
        <dbReference type="ARBA" id="ARBA00023110"/>
    </source>
</evidence>
<comment type="caution">
    <text evidence="5">The sequence shown here is derived from an EMBL/GenBank/DDBJ whole genome shotgun (WGS) entry which is preliminary data.</text>
</comment>
<keyword evidence="1 3" id="KW-0697">Rotamase</keyword>
<dbReference type="HOGENOM" id="CLU_012062_16_4_0"/>
<dbReference type="InterPro" id="IPR002130">
    <property type="entry name" value="Cyclophilin-type_PPIase_dom"/>
</dbReference>
<dbReference type="PRINTS" id="PR00153">
    <property type="entry name" value="CSAPPISMRASE"/>
</dbReference>
<dbReference type="AlphaFoldDB" id="U7VDA1"/>
<dbReference type="SUPFAM" id="SSF50891">
    <property type="entry name" value="Cyclophilin-like"/>
    <property type="match status" value="1"/>
</dbReference>
<feature type="domain" description="PPIase cyclophilin-type" evidence="4">
    <location>
        <begin position="52"/>
        <end position="177"/>
    </location>
</feature>
<keyword evidence="2 3" id="KW-0413">Isomerase</keyword>
<organism evidence="5 6">
    <name type="scientific">Cetobacterium somerae ATCC BAA-474</name>
    <dbReference type="NCBI Taxonomy" id="1319815"/>
    <lineage>
        <taxon>Bacteria</taxon>
        <taxon>Fusobacteriati</taxon>
        <taxon>Fusobacteriota</taxon>
        <taxon>Fusobacteriia</taxon>
        <taxon>Fusobacteriales</taxon>
        <taxon>Fusobacteriaceae</taxon>
        <taxon>Cetobacterium</taxon>
    </lineage>
</organism>
<comment type="catalytic activity">
    <reaction evidence="3">
        <text>[protein]-peptidylproline (omega=180) = [protein]-peptidylproline (omega=0)</text>
        <dbReference type="Rhea" id="RHEA:16237"/>
        <dbReference type="Rhea" id="RHEA-COMP:10747"/>
        <dbReference type="Rhea" id="RHEA-COMP:10748"/>
        <dbReference type="ChEBI" id="CHEBI:83833"/>
        <dbReference type="ChEBI" id="CHEBI:83834"/>
        <dbReference type="EC" id="5.2.1.8"/>
    </reaction>
</comment>
<evidence type="ECO:0000259" key="4">
    <source>
        <dbReference type="PROSITE" id="PS50072"/>
    </source>
</evidence>
<name>U7VDA1_9FUSO</name>
<proteinExistence type="inferred from homology"/>
<dbReference type="eggNOG" id="COG0652">
    <property type="taxonomic scope" value="Bacteria"/>
</dbReference>
<dbReference type="PATRIC" id="fig|1319815.3.peg.338"/>
<dbReference type="PROSITE" id="PS50072">
    <property type="entry name" value="CSA_PPIASE_2"/>
    <property type="match status" value="1"/>
</dbReference>
<evidence type="ECO:0000256" key="3">
    <source>
        <dbReference type="RuleBase" id="RU363019"/>
    </source>
</evidence>
<dbReference type="Gene3D" id="2.40.100.10">
    <property type="entry name" value="Cyclophilin-like"/>
    <property type="match status" value="1"/>
</dbReference>